<protein>
    <submittedName>
        <fullName evidence="2">Uncharacterized protein</fullName>
    </submittedName>
</protein>
<sequence length="312" mass="34268">SHKYGARELENASVLVHNARATRVARNQLKCAAVNPGYKTFYYDDSGIDGALSLAANLTGAAKIRRATDAMQDVPVARADMARLALLWLVGGWWLDADVACLDDVDSLPTLARTPSCLLAWEGAVKDEPSSPLNWAVACAPRHALALAALLEASDRVLRFIERRAFADRCRGTRGVFCAKGGSVPVLDLTGPAMLGDALLSYAKRATPASPPASLRALREAAGERADDASTWDVVSQVGADVLVMPYCFFRSRGCGHLQERWQDRVLFHHEFDTAWRPTFFHNYLGDDEPGEEVPRRRHARRTTWDPPDGEL</sequence>
<dbReference type="GO" id="GO:0006487">
    <property type="term" value="P:protein N-linked glycosylation"/>
    <property type="evidence" value="ECO:0007669"/>
    <property type="project" value="TreeGrafter"/>
</dbReference>
<dbReference type="InterPro" id="IPR029044">
    <property type="entry name" value="Nucleotide-diphossugar_trans"/>
</dbReference>
<dbReference type="PANTHER" id="PTHR31834">
    <property type="entry name" value="INITIATION-SPECIFIC ALPHA-1,6-MANNOSYLTRANSFERASE"/>
    <property type="match status" value="1"/>
</dbReference>
<dbReference type="Gene3D" id="3.90.550.20">
    <property type="match status" value="1"/>
</dbReference>
<dbReference type="SUPFAM" id="SSF53448">
    <property type="entry name" value="Nucleotide-diphospho-sugar transferases"/>
    <property type="match status" value="1"/>
</dbReference>
<proteinExistence type="predicted"/>
<dbReference type="Proteomes" id="UP001230188">
    <property type="component" value="Unassembled WGS sequence"/>
</dbReference>
<keyword evidence="3" id="KW-1185">Reference proteome</keyword>
<gene>
    <name evidence="2" type="ORF">CTAYLR_006688</name>
</gene>
<name>A0AAD7UEA7_9STRA</name>
<evidence type="ECO:0000256" key="1">
    <source>
        <dbReference type="SAM" id="MobiDB-lite"/>
    </source>
</evidence>
<dbReference type="GO" id="GO:0000009">
    <property type="term" value="F:alpha-1,6-mannosyltransferase activity"/>
    <property type="evidence" value="ECO:0007669"/>
    <property type="project" value="InterPro"/>
</dbReference>
<dbReference type="Pfam" id="PF04488">
    <property type="entry name" value="Gly_transf_sug"/>
    <property type="match status" value="1"/>
</dbReference>
<dbReference type="PANTHER" id="PTHR31834:SF1">
    <property type="entry name" value="INITIATION-SPECIFIC ALPHA-1,6-MANNOSYLTRANSFERASE"/>
    <property type="match status" value="1"/>
</dbReference>
<dbReference type="InterPro" id="IPR007577">
    <property type="entry name" value="GlycoTrfase_DXD_sugar-bd_CS"/>
</dbReference>
<accession>A0AAD7UEA7</accession>
<feature type="non-terminal residue" evidence="2">
    <location>
        <position position="312"/>
    </location>
</feature>
<organism evidence="2 3">
    <name type="scientific">Chrysophaeum taylorii</name>
    <dbReference type="NCBI Taxonomy" id="2483200"/>
    <lineage>
        <taxon>Eukaryota</taxon>
        <taxon>Sar</taxon>
        <taxon>Stramenopiles</taxon>
        <taxon>Ochrophyta</taxon>
        <taxon>Pelagophyceae</taxon>
        <taxon>Pelagomonadales</taxon>
        <taxon>Pelagomonadaceae</taxon>
        <taxon>Chrysophaeum</taxon>
    </lineage>
</organism>
<dbReference type="EMBL" id="JAQMWT010000361">
    <property type="protein sequence ID" value="KAJ8603099.1"/>
    <property type="molecule type" value="Genomic_DNA"/>
</dbReference>
<evidence type="ECO:0000313" key="3">
    <source>
        <dbReference type="Proteomes" id="UP001230188"/>
    </source>
</evidence>
<dbReference type="InterPro" id="IPR039367">
    <property type="entry name" value="Och1-like"/>
</dbReference>
<comment type="caution">
    <text evidence="2">The sequence shown here is derived from an EMBL/GenBank/DDBJ whole genome shotgun (WGS) entry which is preliminary data.</text>
</comment>
<evidence type="ECO:0000313" key="2">
    <source>
        <dbReference type="EMBL" id="KAJ8603099.1"/>
    </source>
</evidence>
<feature type="region of interest" description="Disordered" evidence="1">
    <location>
        <begin position="287"/>
        <end position="312"/>
    </location>
</feature>
<reference evidence="2" key="1">
    <citation type="submission" date="2023-01" db="EMBL/GenBank/DDBJ databases">
        <title>Metagenome sequencing of chrysophaentin producing Chrysophaeum taylorii.</title>
        <authorList>
            <person name="Davison J."/>
            <person name="Bewley C."/>
        </authorList>
    </citation>
    <scope>NUCLEOTIDE SEQUENCE</scope>
    <source>
        <strain evidence="2">NIES-1699</strain>
    </source>
</reference>
<dbReference type="GO" id="GO:0000136">
    <property type="term" value="C:mannan polymerase complex"/>
    <property type="evidence" value="ECO:0007669"/>
    <property type="project" value="TreeGrafter"/>
</dbReference>
<dbReference type="AlphaFoldDB" id="A0AAD7UEA7"/>